<evidence type="ECO:0000313" key="4">
    <source>
        <dbReference type="EMBL" id="KAK9145246.1"/>
    </source>
</evidence>
<dbReference type="PROSITE" id="PS51375">
    <property type="entry name" value="PPR"/>
    <property type="match status" value="4"/>
</dbReference>
<dbReference type="Pfam" id="PF20431">
    <property type="entry name" value="E_motif"/>
    <property type="match status" value="1"/>
</dbReference>
<dbReference type="EMBL" id="JBBNAE010000002">
    <property type="protein sequence ID" value="KAK9145246.1"/>
    <property type="molecule type" value="Genomic_DNA"/>
</dbReference>
<evidence type="ECO:0000313" key="5">
    <source>
        <dbReference type="Proteomes" id="UP001417504"/>
    </source>
</evidence>
<dbReference type="Gene3D" id="1.25.40.10">
    <property type="entry name" value="Tetratricopeptide repeat domain"/>
    <property type="match status" value="4"/>
</dbReference>
<reference evidence="4 5" key="1">
    <citation type="submission" date="2024-01" db="EMBL/GenBank/DDBJ databases">
        <title>Genome assemblies of Stephania.</title>
        <authorList>
            <person name="Yang L."/>
        </authorList>
    </citation>
    <scope>NUCLEOTIDE SEQUENCE [LARGE SCALE GENOMIC DNA]</scope>
    <source>
        <strain evidence="4">QJT</strain>
        <tissue evidence="4">Leaf</tissue>
    </source>
</reference>
<evidence type="ECO:0000256" key="3">
    <source>
        <dbReference type="SAM" id="MobiDB-lite"/>
    </source>
</evidence>
<dbReference type="FunFam" id="1.25.40.10:FF:000927">
    <property type="entry name" value="Pentatricopeptide repeat-containing protein"/>
    <property type="match status" value="1"/>
</dbReference>
<comment type="caution">
    <text evidence="4">The sequence shown here is derived from an EMBL/GenBank/DDBJ whole genome shotgun (WGS) entry which is preliminary data.</text>
</comment>
<evidence type="ECO:0000256" key="1">
    <source>
        <dbReference type="ARBA" id="ARBA00022737"/>
    </source>
</evidence>
<dbReference type="InterPro" id="IPR002885">
    <property type="entry name" value="PPR_rpt"/>
</dbReference>
<dbReference type="FunFam" id="1.25.40.10:FF:000125">
    <property type="entry name" value="Pentatricopeptide repeat-containing protein"/>
    <property type="match status" value="1"/>
</dbReference>
<dbReference type="Pfam" id="PF13041">
    <property type="entry name" value="PPR_2"/>
    <property type="match status" value="2"/>
</dbReference>
<sequence length="649" mass="72126">MAIRSSSSKRPIRLSSISLEKILKTQENLSKSSPSIWNNSEPKSKTSNQESTPTLNLSHPILRVLESCKHSLLEFNQVLAQLIVSGLLQHPLAASRAVKKLCSSPSSIPRAAYLFNCLDQPDAFICNTIIRSYVNSNDPDGAIAFYYRKMVEIDVPPNHYTFPLLCKVCGVLGSVREGGKAHARIVKLGFETDLFVRNAVIHMYGLFGSIGDARKVFDASPESDSVTWNSMIDGYVKNGEVGKAREVFNEMPERDIVSWNSMIAGYVSVEDVDAAKELFDAMPFRDVVSWNSMLDGYARIGNVSAARDLFDQMHGRSAVSWNTMLALHARSKHYAECIRLFDRMIEGGEVKPNEATLVSVLTACANLGKLDIGKRIHSYIQADNSIELDVLLSTALLTMYGKCGDMDSAREVFIDMPERNTVSWNSMIRWHSMHGNSAKALEMFMEMEKSGPTPNEVTFVCVLSACAHAGLVLEGWWYFDLMQRVYNIKPKVEHYGCMVDLLSRAGLIGDSVELTSEMTMGAGTTLWSALLSACRTHSNFKLGEILGKRLIALEPKDIGPYVLLSNIYAMQGKWDDVEIVRKMIEEEGLLKSTGHSVVDPAGSSSSVSFLDKDDRSKHRKSLIYSMLSEMGAQVKLSHREINKNKVEVS</sequence>
<protein>
    <recommendedName>
        <fullName evidence="6">Chlororespiratory reduction 4</fullName>
    </recommendedName>
</protein>
<feature type="repeat" description="PPR" evidence="2">
    <location>
        <begin position="420"/>
        <end position="454"/>
    </location>
</feature>
<dbReference type="NCBIfam" id="TIGR00756">
    <property type="entry name" value="PPR"/>
    <property type="match status" value="6"/>
</dbReference>
<keyword evidence="5" id="KW-1185">Reference proteome</keyword>
<dbReference type="AlphaFoldDB" id="A0AAP0K3F0"/>
<dbReference type="Proteomes" id="UP001417504">
    <property type="component" value="Unassembled WGS sequence"/>
</dbReference>
<feature type="repeat" description="PPR" evidence="2">
    <location>
        <begin position="286"/>
        <end position="320"/>
    </location>
</feature>
<dbReference type="InterPro" id="IPR046960">
    <property type="entry name" value="PPR_At4g14850-like_plant"/>
</dbReference>
<dbReference type="GO" id="GO:0048731">
    <property type="term" value="P:system development"/>
    <property type="evidence" value="ECO:0007669"/>
    <property type="project" value="UniProtKB-ARBA"/>
</dbReference>
<feature type="repeat" description="PPR" evidence="2">
    <location>
        <begin position="122"/>
        <end position="157"/>
    </location>
</feature>
<accession>A0AAP0K3F0</accession>
<feature type="region of interest" description="Disordered" evidence="3">
    <location>
        <begin position="30"/>
        <end position="54"/>
    </location>
</feature>
<dbReference type="Pfam" id="PF01535">
    <property type="entry name" value="PPR"/>
    <property type="match status" value="4"/>
</dbReference>
<dbReference type="InterPro" id="IPR046848">
    <property type="entry name" value="E_motif"/>
</dbReference>
<dbReference type="SUPFAM" id="SSF48452">
    <property type="entry name" value="TPR-like"/>
    <property type="match status" value="1"/>
</dbReference>
<dbReference type="FunFam" id="1.25.40.10:FF:000804">
    <property type="entry name" value="Pentatricopeptide repeat-containing protein, chloroplastic"/>
    <property type="match status" value="1"/>
</dbReference>
<evidence type="ECO:0000256" key="2">
    <source>
        <dbReference type="PROSITE-ProRule" id="PRU00708"/>
    </source>
</evidence>
<feature type="repeat" description="PPR" evidence="2">
    <location>
        <begin position="224"/>
        <end position="258"/>
    </location>
</feature>
<gene>
    <name evidence="4" type="ORF">Sjap_005149</name>
</gene>
<dbReference type="GO" id="GO:0003723">
    <property type="term" value="F:RNA binding"/>
    <property type="evidence" value="ECO:0007669"/>
    <property type="project" value="InterPro"/>
</dbReference>
<dbReference type="FunFam" id="1.25.40.10:FF:000470">
    <property type="entry name" value="Pentatricopeptide repeat-containing protein At5g66520"/>
    <property type="match status" value="1"/>
</dbReference>
<dbReference type="GO" id="GO:0009451">
    <property type="term" value="P:RNA modification"/>
    <property type="evidence" value="ECO:0007669"/>
    <property type="project" value="InterPro"/>
</dbReference>
<name>A0AAP0K3F0_9MAGN</name>
<evidence type="ECO:0008006" key="6">
    <source>
        <dbReference type="Google" id="ProtNLM"/>
    </source>
</evidence>
<dbReference type="InterPro" id="IPR011990">
    <property type="entry name" value="TPR-like_helical_dom_sf"/>
</dbReference>
<dbReference type="PANTHER" id="PTHR47926:SF485">
    <property type="entry name" value="REPEAT-LIKE SUPERFAMILY PROTEIN, PUTATIVE-RELATED"/>
    <property type="match status" value="1"/>
</dbReference>
<dbReference type="PANTHER" id="PTHR47926">
    <property type="entry name" value="PENTATRICOPEPTIDE REPEAT-CONTAINING PROTEIN"/>
    <property type="match status" value="1"/>
</dbReference>
<organism evidence="4 5">
    <name type="scientific">Stephania japonica</name>
    <dbReference type="NCBI Taxonomy" id="461633"/>
    <lineage>
        <taxon>Eukaryota</taxon>
        <taxon>Viridiplantae</taxon>
        <taxon>Streptophyta</taxon>
        <taxon>Embryophyta</taxon>
        <taxon>Tracheophyta</taxon>
        <taxon>Spermatophyta</taxon>
        <taxon>Magnoliopsida</taxon>
        <taxon>Ranunculales</taxon>
        <taxon>Menispermaceae</taxon>
        <taxon>Menispermoideae</taxon>
        <taxon>Cissampelideae</taxon>
        <taxon>Stephania</taxon>
    </lineage>
</organism>
<proteinExistence type="predicted"/>
<keyword evidence="1" id="KW-0677">Repeat</keyword>